<organism evidence="2 3">
    <name type="scientific">Microcystis aeruginosa PCC 9443</name>
    <dbReference type="NCBI Taxonomy" id="1160281"/>
    <lineage>
        <taxon>Bacteria</taxon>
        <taxon>Bacillati</taxon>
        <taxon>Cyanobacteriota</taxon>
        <taxon>Cyanophyceae</taxon>
        <taxon>Oscillatoriophycideae</taxon>
        <taxon>Chroococcales</taxon>
        <taxon>Microcystaceae</taxon>
        <taxon>Microcystis</taxon>
    </lineage>
</organism>
<evidence type="ECO:0000313" key="2">
    <source>
        <dbReference type="EMBL" id="CCI02532.1"/>
    </source>
</evidence>
<dbReference type="HOGENOM" id="CLU_1260231_0_0_3"/>
<gene>
    <name evidence="2" type="ORF">MICAC_3450003</name>
</gene>
<dbReference type="InterPro" id="IPR026374">
    <property type="entry name" value="Cyano_PEP"/>
</dbReference>
<dbReference type="Proteomes" id="UP000003480">
    <property type="component" value="Unassembled WGS sequence"/>
</dbReference>
<dbReference type="AlphaFoldDB" id="I4G3M1"/>
<evidence type="ECO:0000256" key="1">
    <source>
        <dbReference type="SAM" id="SignalP"/>
    </source>
</evidence>
<evidence type="ECO:0008006" key="4">
    <source>
        <dbReference type="Google" id="ProtNLM"/>
    </source>
</evidence>
<dbReference type="RefSeq" id="WP_002768254.1">
    <property type="nucleotide sequence ID" value="NZ_HE972982.1"/>
</dbReference>
<dbReference type="NCBIfam" id="TIGR04155">
    <property type="entry name" value="cyano_PEP"/>
    <property type="match status" value="1"/>
</dbReference>
<proteinExistence type="predicted"/>
<name>I4G3M1_MICAE</name>
<reference evidence="2 3" key="1">
    <citation type="submission" date="2012-04" db="EMBL/GenBank/DDBJ databases">
        <authorList>
            <person name="Genoscope - CEA"/>
        </authorList>
    </citation>
    <scope>NUCLEOTIDE SEQUENCE [LARGE SCALE GENOMIC DNA]</scope>
    <source>
        <strain evidence="2 3">9443</strain>
    </source>
</reference>
<feature type="chain" id="PRO_5003689782" description="PEP-CTERM protein-sorting domain-containing protein" evidence="1">
    <location>
        <begin position="35"/>
        <end position="219"/>
    </location>
</feature>
<comment type="caution">
    <text evidence="2">The sequence shown here is derived from an EMBL/GenBank/DDBJ whole genome shotgun (WGS) entry which is preliminary data.</text>
</comment>
<dbReference type="NCBIfam" id="TIGR02595">
    <property type="entry name" value="PEP_CTERM"/>
    <property type="match status" value="1"/>
</dbReference>
<keyword evidence="1" id="KW-0732">Signal</keyword>
<dbReference type="InterPro" id="IPR013424">
    <property type="entry name" value="Ice-binding_C"/>
</dbReference>
<accession>I4G3M1</accession>
<sequence>MNFLKDKNKLRDVATLTTATLATLSLATTNPASAALFKLAVCGFFGGDSANGSIDGFLIINDAFQNDASKNFGLVDAKITTTRSNTAPTNPLTYTFSDFKESGQGSGIPGVDNFIGGESKYWRFFDAAGNNFNAVLPISVFPLSPTPPGVTIPFVDNSETRISDVVVFPIPPIRKDPDYLRIIPVPEPTSILGTAVAIGLGGMLTKKNLSKLKDDKEAA</sequence>
<feature type="signal peptide" evidence="1">
    <location>
        <begin position="1"/>
        <end position="34"/>
    </location>
</feature>
<evidence type="ECO:0000313" key="3">
    <source>
        <dbReference type="Proteomes" id="UP000003480"/>
    </source>
</evidence>
<dbReference type="EMBL" id="CAIJ01000274">
    <property type="protein sequence ID" value="CCI02532.1"/>
    <property type="molecule type" value="Genomic_DNA"/>
</dbReference>
<protein>
    <recommendedName>
        <fullName evidence="4">PEP-CTERM protein-sorting domain-containing protein</fullName>
    </recommendedName>
</protein>